<dbReference type="PANTHER" id="PTHR30627:SF1">
    <property type="entry name" value="PEPTIDOGLYCAN D,D-TRANSPEPTIDASE FTSI"/>
    <property type="match status" value="1"/>
</dbReference>
<evidence type="ECO:0000256" key="2">
    <source>
        <dbReference type="ARBA" id="ARBA00007171"/>
    </source>
</evidence>
<evidence type="ECO:0000256" key="1">
    <source>
        <dbReference type="ARBA" id="ARBA00004370"/>
    </source>
</evidence>
<reference evidence="7" key="1">
    <citation type="submission" date="2013-08" db="EMBL/GenBank/DDBJ databases">
        <title>Intrasporangium oryzae NRRL B-24470.</title>
        <authorList>
            <person name="Liu H."/>
            <person name="Wang G."/>
        </authorList>
    </citation>
    <scope>NUCLEOTIDE SEQUENCE [LARGE SCALE GENOMIC DNA]</scope>
    <source>
        <strain evidence="7">Q5-1</strain>
    </source>
</reference>
<dbReference type="SUPFAM" id="SSF56601">
    <property type="entry name" value="beta-lactamase/transpeptidase-like"/>
    <property type="match status" value="1"/>
</dbReference>
<feature type="domain" description="Penicillin-binding protein dimerisation" evidence="5">
    <location>
        <begin position="41"/>
        <end position="201"/>
    </location>
</feature>
<dbReference type="InterPro" id="IPR012338">
    <property type="entry name" value="Beta-lactam/transpept-like"/>
</dbReference>
<keyword evidence="3" id="KW-0472">Membrane</keyword>
<dbReference type="GO" id="GO:0005886">
    <property type="term" value="C:plasma membrane"/>
    <property type="evidence" value="ECO:0007669"/>
    <property type="project" value="TreeGrafter"/>
</dbReference>
<feature type="domain" description="Penicillin-binding protein transpeptidase" evidence="4">
    <location>
        <begin position="244"/>
        <end position="550"/>
    </location>
</feature>
<name>W9GHV8_9MICO</name>
<evidence type="ECO:0000259" key="5">
    <source>
        <dbReference type="Pfam" id="PF03717"/>
    </source>
</evidence>
<dbReference type="Pfam" id="PF03717">
    <property type="entry name" value="PBP_dimer"/>
    <property type="match status" value="1"/>
</dbReference>
<proteinExistence type="inferred from homology"/>
<dbReference type="AlphaFoldDB" id="W9GHV8"/>
<organism evidence="6 7">
    <name type="scientific">Intrasporangium chromatireducens Q5-1</name>
    <dbReference type="NCBI Taxonomy" id="584657"/>
    <lineage>
        <taxon>Bacteria</taxon>
        <taxon>Bacillati</taxon>
        <taxon>Actinomycetota</taxon>
        <taxon>Actinomycetes</taxon>
        <taxon>Micrococcales</taxon>
        <taxon>Intrasporangiaceae</taxon>
        <taxon>Intrasporangium</taxon>
    </lineage>
</organism>
<dbReference type="SUPFAM" id="SSF56519">
    <property type="entry name" value="Penicillin binding protein dimerisation domain"/>
    <property type="match status" value="1"/>
</dbReference>
<comment type="similarity">
    <text evidence="2">Belongs to the transpeptidase family.</text>
</comment>
<evidence type="ECO:0000313" key="7">
    <source>
        <dbReference type="Proteomes" id="UP000019494"/>
    </source>
</evidence>
<evidence type="ECO:0000259" key="4">
    <source>
        <dbReference type="Pfam" id="PF00905"/>
    </source>
</evidence>
<evidence type="ECO:0000256" key="3">
    <source>
        <dbReference type="ARBA" id="ARBA00023136"/>
    </source>
</evidence>
<keyword evidence="6" id="KW-0808">Transferase</keyword>
<dbReference type="InterPro" id="IPR050515">
    <property type="entry name" value="Beta-lactam/transpept"/>
</dbReference>
<comment type="caution">
    <text evidence="6">The sequence shown here is derived from an EMBL/GenBank/DDBJ whole genome shotgun (WGS) entry which is preliminary data.</text>
</comment>
<dbReference type="GO" id="GO:0071555">
    <property type="term" value="P:cell wall organization"/>
    <property type="evidence" value="ECO:0007669"/>
    <property type="project" value="TreeGrafter"/>
</dbReference>
<dbReference type="GO" id="GO:0008658">
    <property type="term" value="F:penicillin binding"/>
    <property type="evidence" value="ECO:0007669"/>
    <property type="project" value="InterPro"/>
</dbReference>
<dbReference type="EMBL" id="AWQS01000084">
    <property type="protein sequence ID" value="EWT05816.1"/>
    <property type="molecule type" value="Genomic_DNA"/>
</dbReference>
<evidence type="ECO:0000313" key="6">
    <source>
        <dbReference type="EMBL" id="EWT05816.1"/>
    </source>
</evidence>
<dbReference type="Gene3D" id="3.40.710.10">
    <property type="entry name" value="DD-peptidase/beta-lactamase superfamily"/>
    <property type="match status" value="1"/>
</dbReference>
<keyword evidence="7" id="KW-1185">Reference proteome</keyword>
<dbReference type="Proteomes" id="UP000019494">
    <property type="component" value="Unassembled WGS sequence"/>
</dbReference>
<dbReference type="PANTHER" id="PTHR30627">
    <property type="entry name" value="PEPTIDOGLYCAN D,D-TRANSPEPTIDASE"/>
    <property type="match status" value="1"/>
</dbReference>
<dbReference type="OrthoDB" id="9789078at2"/>
<dbReference type="Pfam" id="PF00905">
    <property type="entry name" value="Transpeptidase"/>
    <property type="match status" value="1"/>
</dbReference>
<comment type="subcellular location">
    <subcellularLocation>
        <location evidence="1">Membrane</location>
    </subcellularLocation>
</comment>
<dbReference type="GO" id="GO:0016740">
    <property type="term" value="F:transferase activity"/>
    <property type="evidence" value="ECO:0007669"/>
    <property type="project" value="UniProtKB-KW"/>
</dbReference>
<accession>W9GHV8</accession>
<dbReference type="PATRIC" id="fig|584657.3.peg.2268"/>
<dbReference type="InterPro" id="IPR036138">
    <property type="entry name" value="PBP_dimer_sf"/>
</dbReference>
<dbReference type="Gene3D" id="3.90.1310.10">
    <property type="entry name" value="Penicillin-binding protein 2a (Domain 2)"/>
    <property type="match status" value="1"/>
</dbReference>
<dbReference type="Gene3D" id="3.30.450.330">
    <property type="match status" value="1"/>
</dbReference>
<dbReference type="InterPro" id="IPR001460">
    <property type="entry name" value="PCN-bd_Tpept"/>
</dbReference>
<gene>
    <name evidence="6" type="ORF">N864_01845</name>
</gene>
<sequence length="595" mass="63834">MLLVILMVFAVFGFQLLRVQGFDAAATQRAAMSKRSVKTITPAMRGQILDTNGRVLAESVERFTVVADPVAIAEYKVKVGDIWEKLGAPRAASDLAPLLGMDASDLEARFTKPNTRYVIIKKDVTPTIWREVKALGVPGIAAERTASRVYPLGMALGPVIGFVSPSDQVAWSGIEYQFNQALSGKPGTNIYERARDGYIIPGSERVDTPVTNGRNVRLTIDSDLQWYAENALAKRVQEVGAKEGSAVVIEVATGKVRAVANYPTFDPNDLSRMDVDHTVNGAFNDAFEPGSTGKLMTFAAALEKGVVTPDTGVIVPNRLPRAGMKFKDNENHPTEQMTATGVIAKSSNIGTILIGERLGPAVLVDYFRKFGLGAKSPINFPGESAGNVPDPKTWVGASRYTRLFGQAYSATALQMTSVYQTIANKGVRMPPTLIEGTMNDSGTLVPAPAQEGVRVVSEKTATTLSRMIEEVTGPDGTASAARIKGYRVAGKTGTADFFDQKKKGYNGFTASFIGYAPAEAPKYVVGVFLHQPSAGMFGGALAGPVFNQVMTYLIQRDGAAPSPKSTLDYHVWAKHELSTSDPNVLSEARAKRDGL</sequence>
<dbReference type="InterPro" id="IPR005311">
    <property type="entry name" value="PBP_dimer"/>
</dbReference>
<protein>
    <submittedName>
        <fullName evidence="6">Peptidoglycan glycosyltransferase</fullName>
    </submittedName>
</protein>